<reference evidence="2 3" key="1">
    <citation type="submission" date="2023-09" db="EMBL/GenBank/DDBJ databases">
        <authorList>
            <person name="Rey-Velasco X."/>
        </authorList>
    </citation>
    <scope>NUCLEOTIDE SEQUENCE [LARGE SCALE GENOMIC DNA]</scope>
    <source>
        <strain evidence="2 3">W431</strain>
    </source>
</reference>
<accession>A0ABU3A495</accession>
<dbReference type="InterPro" id="IPR000182">
    <property type="entry name" value="GNAT_dom"/>
</dbReference>
<dbReference type="Pfam" id="PF00583">
    <property type="entry name" value="Acetyltransf_1"/>
    <property type="match status" value="1"/>
</dbReference>
<dbReference type="RefSeq" id="WP_311583530.1">
    <property type="nucleotide sequence ID" value="NZ_JAVRIF010000009.1"/>
</dbReference>
<sequence length="149" mass="17400">MKITKAEKSDKKALLHFYKAQHYSASFLGHDQCYFVKKNNTIIAAVMVSKIAEQFRHYFLHALVVDEKFQHQGIASLLLNHANKRHQPLICFANNSLETLYTHNDFEKLSVLEYETVIPQHLLLRFIGYKNKQSQLQVFISTFDNVKTE</sequence>
<dbReference type="EC" id="2.3.1.-" evidence="2"/>
<keyword evidence="2" id="KW-0808">Transferase</keyword>
<keyword evidence="3" id="KW-1185">Reference proteome</keyword>
<feature type="domain" description="N-acetyltransferase" evidence="1">
    <location>
        <begin position="1"/>
        <end position="133"/>
    </location>
</feature>
<dbReference type="GO" id="GO:0016746">
    <property type="term" value="F:acyltransferase activity"/>
    <property type="evidence" value="ECO:0007669"/>
    <property type="project" value="UniProtKB-KW"/>
</dbReference>
<evidence type="ECO:0000259" key="1">
    <source>
        <dbReference type="PROSITE" id="PS51186"/>
    </source>
</evidence>
<evidence type="ECO:0000313" key="2">
    <source>
        <dbReference type="EMBL" id="MDT0604784.1"/>
    </source>
</evidence>
<dbReference type="Proteomes" id="UP001266357">
    <property type="component" value="Unassembled WGS sequence"/>
</dbReference>
<comment type="caution">
    <text evidence="2">The sequence shown here is derived from an EMBL/GenBank/DDBJ whole genome shotgun (WGS) entry which is preliminary data.</text>
</comment>
<proteinExistence type="predicted"/>
<dbReference type="EMBL" id="JAVRIF010000009">
    <property type="protein sequence ID" value="MDT0604784.1"/>
    <property type="molecule type" value="Genomic_DNA"/>
</dbReference>
<organism evidence="2 3">
    <name type="scientific">Thalassotalea castellviae</name>
    <dbReference type="NCBI Taxonomy" id="3075612"/>
    <lineage>
        <taxon>Bacteria</taxon>
        <taxon>Pseudomonadati</taxon>
        <taxon>Pseudomonadota</taxon>
        <taxon>Gammaproteobacteria</taxon>
        <taxon>Alteromonadales</taxon>
        <taxon>Colwelliaceae</taxon>
        <taxon>Thalassotalea</taxon>
    </lineage>
</organism>
<dbReference type="CDD" id="cd04301">
    <property type="entry name" value="NAT_SF"/>
    <property type="match status" value="1"/>
</dbReference>
<gene>
    <name evidence="2" type="ORF">RM573_14355</name>
</gene>
<dbReference type="InterPro" id="IPR016181">
    <property type="entry name" value="Acyl_CoA_acyltransferase"/>
</dbReference>
<evidence type="ECO:0000313" key="3">
    <source>
        <dbReference type="Proteomes" id="UP001266357"/>
    </source>
</evidence>
<dbReference type="SUPFAM" id="SSF55729">
    <property type="entry name" value="Acyl-CoA N-acyltransferases (Nat)"/>
    <property type="match status" value="1"/>
</dbReference>
<name>A0ABU3A495_9GAMM</name>
<protein>
    <submittedName>
        <fullName evidence="2">GNAT family N-acetyltransferase</fullName>
        <ecNumber evidence="2">2.3.1.-</ecNumber>
    </submittedName>
</protein>
<dbReference type="Gene3D" id="3.40.630.30">
    <property type="match status" value="1"/>
</dbReference>
<dbReference type="PROSITE" id="PS51186">
    <property type="entry name" value="GNAT"/>
    <property type="match status" value="1"/>
</dbReference>
<keyword evidence="2" id="KW-0012">Acyltransferase</keyword>